<evidence type="ECO:0000256" key="1">
    <source>
        <dbReference type="SAM" id="Phobius"/>
    </source>
</evidence>
<feature type="transmembrane region" description="Helical" evidence="1">
    <location>
        <begin position="224"/>
        <end position="243"/>
    </location>
</feature>
<keyword evidence="1" id="KW-1133">Transmembrane helix</keyword>
<dbReference type="AlphaFoldDB" id="A0A6A4Z8D5"/>
<evidence type="ECO:0000313" key="2">
    <source>
        <dbReference type="EMBL" id="KAF0710895.1"/>
    </source>
</evidence>
<dbReference type="Proteomes" id="UP000469452">
    <property type="component" value="Unassembled WGS sequence"/>
</dbReference>
<sequence length="262" mass="27010">MYKHTSTVEVKTPATNPDADDFTVVTGTAAVVAVGTAAVVLLGLTAVDLALIHATGSLVTRTDKSLFHKEHDANLSPLASPTNAKKFLDTNEAVACLSVGRASVVEKVSQSNPASVVHSLKFLDPLTAATTTPGCSAVQAAGRNATLLIVAQNGGSNADCLVEEVKVCAVDCAIDTDTGDVLQPALNGGKSCKKIAAENNLPGDYSDVTTTTNFMAMVSANKEYAMAALATGGVGLMFVAGLISTRRQRRGGYDSISRQIPN</sequence>
<keyword evidence="1" id="KW-0812">Transmembrane</keyword>
<proteinExistence type="predicted"/>
<reference evidence="2 3" key="1">
    <citation type="submission" date="2019-06" db="EMBL/GenBank/DDBJ databases">
        <title>Genomics analysis of Aphanomyces spp. identifies a new class of oomycete effector associated with host adaptation.</title>
        <authorList>
            <person name="Gaulin E."/>
        </authorList>
    </citation>
    <scope>NUCLEOTIDE SEQUENCE [LARGE SCALE GENOMIC DNA]</scope>
    <source>
        <strain evidence="2 3">E</strain>
    </source>
</reference>
<accession>A0A6A4Z8D5</accession>
<keyword evidence="1" id="KW-0472">Membrane</keyword>
<dbReference type="VEuPathDB" id="FungiDB:H257_02695"/>
<gene>
    <name evidence="2" type="ORF">AaE_012334</name>
</gene>
<protein>
    <submittedName>
        <fullName evidence="2">Uncharacterized protein</fullName>
    </submittedName>
</protein>
<comment type="caution">
    <text evidence="2">The sequence shown here is derived from an EMBL/GenBank/DDBJ whole genome shotgun (WGS) entry which is preliminary data.</text>
</comment>
<name>A0A6A4Z8D5_APHAT</name>
<organism evidence="2 3">
    <name type="scientific">Aphanomyces astaci</name>
    <name type="common">Crayfish plague agent</name>
    <dbReference type="NCBI Taxonomy" id="112090"/>
    <lineage>
        <taxon>Eukaryota</taxon>
        <taxon>Sar</taxon>
        <taxon>Stramenopiles</taxon>
        <taxon>Oomycota</taxon>
        <taxon>Saprolegniomycetes</taxon>
        <taxon>Saprolegniales</taxon>
        <taxon>Verrucalvaceae</taxon>
        <taxon>Aphanomyces</taxon>
    </lineage>
</organism>
<evidence type="ECO:0000313" key="3">
    <source>
        <dbReference type="Proteomes" id="UP000469452"/>
    </source>
</evidence>
<dbReference type="EMBL" id="VJMI01018357">
    <property type="protein sequence ID" value="KAF0710895.1"/>
    <property type="molecule type" value="Genomic_DNA"/>
</dbReference>